<feature type="domain" description="Calcineurin-like phosphoesterase" evidence="1">
    <location>
        <begin position="60"/>
        <end position="247"/>
    </location>
</feature>
<dbReference type="PANTHER" id="PTHR12905:SF18">
    <property type="entry name" value="ESTER HYDROLASE, PUTATIVE (AFU_ORTHOLOGUE AFUA_4G03130)-RELATED"/>
    <property type="match status" value="1"/>
</dbReference>
<dbReference type="OrthoDB" id="630188at2759"/>
<accession>A0A8H5BLM5</accession>
<dbReference type="SUPFAM" id="SSF56300">
    <property type="entry name" value="Metallo-dependent phosphatases"/>
    <property type="match status" value="1"/>
</dbReference>
<dbReference type="Pfam" id="PF00149">
    <property type="entry name" value="Metallophos"/>
    <property type="match status" value="1"/>
</dbReference>
<dbReference type="Gene3D" id="3.60.21.10">
    <property type="match status" value="1"/>
</dbReference>
<dbReference type="InterPro" id="IPR029052">
    <property type="entry name" value="Metallo-depent_PP-like"/>
</dbReference>
<proteinExistence type="predicted"/>
<evidence type="ECO:0000259" key="1">
    <source>
        <dbReference type="Pfam" id="PF00149"/>
    </source>
</evidence>
<dbReference type="InterPro" id="IPR004843">
    <property type="entry name" value="Calcineurin-like_PHP"/>
</dbReference>
<evidence type="ECO:0000313" key="3">
    <source>
        <dbReference type="Proteomes" id="UP000541558"/>
    </source>
</evidence>
<dbReference type="InterPro" id="IPR051693">
    <property type="entry name" value="UPF0046_metallophosphoest"/>
</dbReference>
<name>A0A8H5BLM5_9AGAR</name>
<protein>
    <recommendedName>
        <fullName evidence="1">Calcineurin-like phosphoesterase domain-containing protein</fullName>
    </recommendedName>
</protein>
<reference evidence="2 3" key="1">
    <citation type="journal article" date="2020" name="ISME J.">
        <title>Uncovering the hidden diversity of litter-decomposition mechanisms in mushroom-forming fungi.</title>
        <authorList>
            <person name="Floudas D."/>
            <person name="Bentzer J."/>
            <person name="Ahren D."/>
            <person name="Johansson T."/>
            <person name="Persson P."/>
            <person name="Tunlid A."/>
        </authorList>
    </citation>
    <scope>NUCLEOTIDE SEQUENCE [LARGE SCALE GENOMIC DNA]</scope>
    <source>
        <strain evidence="2 3">CBS 175.51</strain>
    </source>
</reference>
<dbReference type="AlphaFoldDB" id="A0A8H5BLM5"/>
<dbReference type="EMBL" id="JAACJK010000163">
    <property type="protein sequence ID" value="KAF5325607.1"/>
    <property type="molecule type" value="Genomic_DNA"/>
</dbReference>
<organism evidence="2 3">
    <name type="scientific">Ephemerocybe angulata</name>
    <dbReference type="NCBI Taxonomy" id="980116"/>
    <lineage>
        <taxon>Eukaryota</taxon>
        <taxon>Fungi</taxon>
        <taxon>Dikarya</taxon>
        <taxon>Basidiomycota</taxon>
        <taxon>Agaricomycotina</taxon>
        <taxon>Agaricomycetes</taxon>
        <taxon>Agaricomycetidae</taxon>
        <taxon>Agaricales</taxon>
        <taxon>Agaricineae</taxon>
        <taxon>Psathyrellaceae</taxon>
        <taxon>Ephemerocybe</taxon>
    </lineage>
</organism>
<keyword evidence="3" id="KW-1185">Reference proteome</keyword>
<evidence type="ECO:0000313" key="2">
    <source>
        <dbReference type="EMBL" id="KAF5325607.1"/>
    </source>
</evidence>
<dbReference type="Proteomes" id="UP000541558">
    <property type="component" value="Unassembled WGS sequence"/>
</dbReference>
<dbReference type="PANTHER" id="PTHR12905">
    <property type="entry name" value="METALLOPHOSPHOESTERASE"/>
    <property type="match status" value="1"/>
</dbReference>
<dbReference type="GO" id="GO:0016787">
    <property type="term" value="F:hydrolase activity"/>
    <property type="evidence" value="ECO:0007669"/>
    <property type="project" value="InterPro"/>
</dbReference>
<dbReference type="CDD" id="cd07379">
    <property type="entry name" value="MPP_239FB"/>
    <property type="match status" value="1"/>
</dbReference>
<sequence>MDALFNRGPPTIWEELTSSPILFLARKLYSPATRPTPPIEGPGRPVPPNTVADPNDKRITIVCISDTHNTYHSQPAPPAGDILIHAGDLTSTGTFPELDNALLWLDSQPHQYKVFIAGNHDVGLSAAHQAKSNSSHMSPQYIASTYPSLTYLQDSSAELRVRGRVLRIYRSPYTPTQGAWAFQHPRRSDALRETWARIPPLTDILITHGPPFGHLDLVRETNAGCAELLASVWRIRPKVHVFGHIHAARGVEYVRWDARQEVYESVLRGESGWKGVAWLAWYMALDWFTGWGGVSLGDEGTFMVNAAAVGGWRDRELNGAVVVRV</sequence>
<gene>
    <name evidence="2" type="ORF">D9611_000596</name>
</gene>
<comment type="caution">
    <text evidence="2">The sequence shown here is derived from an EMBL/GenBank/DDBJ whole genome shotgun (WGS) entry which is preliminary data.</text>
</comment>